<protein>
    <recommendedName>
        <fullName evidence="8">Peptidase M3A/M3B catalytic domain-containing protein</fullName>
    </recommendedName>
</protein>
<evidence type="ECO:0000256" key="1">
    <source>
        <dbReference type="ARBA" id="ARBA00006040"/>
    </source>
</evidence>
<dbReference type="Pfam" id="PF01432">
    <property type="entry name" value="Peptidase_M3"/>
    <property type="match status" value="1"/>
</dbReference>
<feature type="domain" description="Peptidase M3A/M3B catalytic" evidence="8">
    <location>
        <begin position="150"/>
        <end position="554"/>
    </location>
</feature>
<comment type="cofactor">
    <cofactor evidence="7">
        <name>Zn(2+)</name>
        <dbReference type="ChEBI" id="CHEBI:29105"/>
    </cofactor>
    <text evidence="7">Binds 1 zinc ion.</text>
</comment>
<keyword evidence="2 7" id="KW-0645">Protease</keyword>
<organism evidence="9 10">
    <name type="scientific">Roseateles oligotrophus</name>
    <dbReference type="NCBI Taxonomy" id="1769250"/>
    <lineage>
        <taxon>Bacteria</taxon>
        <taxon>Pseudomonadati</taxon>
        <taxon>Pseudomonadota</taxon>
        <taxon>Betaproteobacteria</taxon>
        <taxon>Burkholderiales</taxon>
        <taxon>Sphaerotilaceae</taxon>
        <taxon>Roseateles</taxon>
    </lineage>
</organism>
<dbReference type="SUPFAM" id="SSF55486">
    <property type="entry name" value="Metalloproteases ('zincins'), catalytic domain"/>
    <property type="match status" value="1"/>
</dbReference>
<proteinExistence type="inferred from homology"/>
<accession>A0A840L774</accession>
<dbReference type="GO" id="GO:0046872">
    <property type="term" value="F:metal ion binding"/>
    <property type="evidence" value="ECO:0007669"/>
    <property type="project" value="UniProtKB-UniRule"/>
</dbReference>
<keyword evidence="4 7" id="KW-0378">Hydrolase</keyword>
<dbReference type="RefSeq" id="WP_184299090.1">
    <property type="nucleotide sequence ID" value="NZ_JACHLP010000004.1"/>
</dbReference>
<dbReference type="InterPro" id="IPR045090">
    <property type="entry name" value="Pept_M3A_M3B"/>
</dbReference>
<dbReference type="GO" id="GO:0006508">
    <property type="term" value="P:proteolysis"/>
    <property type="evidence" value="ECO:0007669"/>
    <property type="project" value="UniProtKB-KW"/>
</dbReference>
<dbReference type="Gene3D" id="1.10.1370.40">
    <property type="match status" value="1"/>
</dbReference>
<dbReference type="InterPro" id="IPR024077">
    <property type="entry name" value="Neurolysin/TOP_dom2"/>
</dbReference>
<comment type="similarity">
    <text evidence="1 7">Belongs to the peptidase M3 family.</text>
</comment>
<evidence type="ECO:0000256" key="6">
    <source>
        <dbReference type="ARBA" id="ARBA00023049"/>
    </source>
</evidence>
<dbReference type="AlphaFoldDB" id="A0A840L774"/>
<reference evidence="9 10" key="1">
    <citation type="submission" date="2020-08" db="EMBL/GenBank/DDBJ databases">
        <title>Functional genomics of gut bacteria from endangered species of beetles.</title>
        <authorList>
            <person name="Carlos-Shanley C."/>
        </authorList>
    </citation>
    <scope>NUCLEOTIDE SEQUENCE [LARGE SCALE GENOMIC DNA]</scope>
    <source>
        <strain evidence="9 10">S00239</strain>
    </source>
</reference>
<dbReference type="GO" id="GO:0004222">
    <property type="term" value="F:metalloendopeptidase activity"/>
    <property type="evidence" value="ECO:0007669"/>
    <property type="project" value="InterPro"/>
</dbReference>
<dbReference type="EMBL" id="JACHLP010000004">
    <property type="protein sequence ID" value="MBB4843631.1"/>
    <property type="molecule type" value="Genomic_DNA"/>
</dbReference>
<keyword evidence="5 7" id="KW-0862">Zinc</keyword>
<dbReference type="GO" id="GO:0006518">
    <property type="term" value="P:peptide metabolic process"/>
    <property type="evidence" value="ECO:0007669"/>
    <property type="project" value="TreeGrafter"/>
</dbReference>
<dbReference type="PANTHER" id="PTHR11804:SF84">
    <property type="entry name" value="SACCHAROLYSIN"/>
    <property type="match status" value="1"/>
</dbReference>
<keyword evidence="3 7" id="KW-0479">Metal-binding</keyword>
<keyword evidence="6 7" id="KW-0482">Metalloprotease</keyword>
<dbReference type="Gene3D" id="1.10.1370.10">
    <property type="entry name" value="Neurolysin, domain 3"/>
    <property type="match status" value="1"/>
</dbReference>
<sequence length="631" mass="69685">MQAARAYFDQLNHAYNAVHRAKEELFWSTYMATSEDAEGFARAETAYKNFISDPQALQQTRAHLARLSGHSPTSAEAGEHAALLHGLRGWLALFEANIIDNDEGRALMQDLIAAEAALFAKKRGLEIRHINERGESEVASLSMLATNAASNPVEAQRRSSFEGMQAIEHWVLANGFLDLVKLRNRLARALGFGNYFELKLRKNERMAPQQLMAILDDFVARTQAAQQRAHADLASKHGLQALQPWNLRFYSAGDVVRRMDEYMPFSAALRRWVESFKRLGIQYRGASLQLDLLERPGKYQNGFCHSPVPCYVNERGEWVAAAVNFTATAKPDQLGSGLRGINTLFHEGGHAAHMSNVAQNAPCFAQEFAPTSMAYAETQSMFCDSLLNDADWLKRYARNAAGEAMPEDLIQARIASSQPLRAFEERSIAVVPYFEAALYALSDAELTAEAVLNLARATELRVLGVLSPRPMLAIPHLLNQESAASYQGYLLAHMAVYQTRAFFLREQGYLCDNPLIGPALRQHYWLPGNSIDHDATLRSLTGEGFSARYLAEACNASVDEAWAQAQACMAAAAQRGQTALTPADDLAAHIRLVHGAELIADNSGGDEAMCQAFEAWVARRFPSLPETVPAP</sequence>
<keyword evidence="10" id="KW-1185">Reference proteome</keyword>
<evidence type="ECO:0000256" key="4">
    <source>
        <dbReference type="ARBA" id="ARBA00022801"/>
    </source>
</evidence>
<evidence type="ECO:0000256" key="2">
    <source>
        <dbReference type="ARBA" id="ARBA00022670"/>
    </source>
</evidence>
<dbReference type="InterPro" id="IPR001567">
    <property type="entry name" value="Pept_M3A_M3B_dom"/>
</dbReference>
<evidence type="ECO:0000256" key="7">
    <source>
        <dbReference type="RuleBase" id="RU003435"/>
    </source>
</evidence>
<dbReference type="Proteomes" id="UP000562027">
    <property type="component" value="Unassembled WGS sequence"/>
</dbReference>
<comment type="caution">
    <text evidence="9">The sequence shown here is derived from an EMBL/GenBank/DDBJ whole genome shotgun (WGS) entry which is preliminary data.</text>
</comment>
<name>A0A840L774_9BURK</name>
<evidence type="ECO:0000256" key="3">
    <source>
        <dbReference type="ARBA" id="ARBA00022723"/>
    </source>
</evidence>
<evidence type="ECO:0000256" key="5">
    <source>
        <dbReference type="ARBA" id="ARBA00022833"/>
    </source>
</evidence>
<dbReference type="PANTHER" id="PTHR11804">
    <property type="entry name" value="PROTEASE M3 THIMET OLIGOPEPTIDASE-RELATED"/>
    <property type="match status" value="1"/>
</dbReference>
<evidence type="ECO:0000313" key="10">
    <source>
        <dbReference type="Proteomes" id="UP000562027"/>
    </source>
</evidence>
<evidence type="ECO:0000313" key="9">
    <source>
        <dbReference type="EMBL" id="MBB4843631.1"/>
    </source>
</evidence>
<gene>
    <name evidence="9" type="ORF">HNP55_002154</name>
</gene>
<evidence type="ECO:0000259" key="8">
    <source>
        <dbReference type="Pfam" id="PF01432"/>
    </source>
</evidence>